<feature type="region of interest" description="Disordered" evidence="7">
    <location>
        <begin position="44"/>
        <end position="88"/>
    </location>
</feature>
<keyword evidence="5 8" id="KW-1133">Transmembrane helix</keyword>
<proteinExistence type="inferred from homology"/>
<dbReference type="InterPro" id="IPR050330">
    <property type="entry name" value="Bact_OuterMem_StrucFunc"/>
</dbReference>
<feature type="region of interest" description="Disordered" evidence="7">
    <location>
        <begin position="358"/>
        <end position="389"/>
    </location>
</feature>
<feature type="compositionally biased region" description="Basic and acidic residues" evidence="7">
    <location>
        <begin position="59"/>
        <end position="88"/>
    </location>
</feature>
<comment type="subcellular location">
    <subcellularLocation>
        <location evidence="1">Cell membrane</location>
        <topology evidence="1">Single-pass membrane protein</topology>
    </subcellularLocation>
</comment>
<reference evidence="10" key="1">
    <citation type="submission" date="2018-05" db="EMBL/GenBank/DDBJ databases">
        <authorList>
            <person name="Lanie J.A."/>
            <person name="Ng W.-L."/>
            <person name="Kazmierczak K.M."/>
            <person name="Andrzejewski T.M."/>
            <person name="Davidsen T.M."/>
            <person name="Wayne K.J."/>
            <person name="Tettelin H."/>
            <person name="Glass J.I."/>
            <person name="Rusch D."/>
            <person name="Podicherti R."/>
            <person name="Tsui H.-C.T."/>
            <person name="Winkler M.E."/>
        </authorList>
    </citation>
    <scope>NUCLEOTIDE SEQUENCE</scope>
</reference>
<evidence type="ECO:0000256" key="3">
    <source>
        <dbReference type="ARBA" id="ARBA00022475"/>
    </source>
</evidence>
<dbReference type="EMBL" id="UINC01083918">
    <property type="protein sequence ID" value="SVC30081.1"/>
    <property type="molecule type" value="Genomic_DNA"/>
</dbReference>
<evidence type="ECO:0000256" key="8">
    <source>
        <dbReference type="SAM" id="Phobius"/>
    </source>
</evidence>
<evidence type="ECO:0000256" key="1">
    <source>
        <dbReference type="ARBA" id="ARBA00004162"/>
    </source>
</evidence>
<dbReference type="Pfam" id="PF13677">
    <property type="entry name" value="MotB_plug"/>
    <property type="match status" value="1"/>
</dbReference>
<dbReference type="Gene3D" id="3.30.1330.60">
    <property type="entry name" value="OmpA-like domain"/>
    <property type="match status" value="1"/>
</dbReference>
<evidence type="ECO:0000256" key="7">
    <source>
        <dbReference type="SAM" id="MobiDB-lite"/>
    </source>
</evidence>
<feature type="domain" description="OmpA-like" evidence="9">
    <location>
        <begin position="232"/>
        <end position="353"/>
    </location>
</feature>
<feature type="compositionally biased region" description="Low complexity" evidence="7">
    <location>
        <begin position="44"/>
        <end position="58"/>
    </location>
</feature>
<dbReference type="CDD" id="cd07185">
    <property type="entry name" value="OmpA_C-like"/>
    <property type="match status" value="1"/>
</dbReference>
<dbReference type="GO" id="GO:0005886">
    <property type="term" value="C:plasma membrane"/>
    <property type="evidence" value="ECO:0007669"/>
    <property type="project" value="UniProtKB-SubCell"/>
</dbReference>
<dbReference type="Pfam" id="PF00691">
    <property type="entry name" value="OmpA"/>
    <property type="match status" value="1"/>
</dbReference>
<dbReference type="InterPro" id="IPR025713">
    <property type="entry name" value="MotB-like_N_dom"/>
</dbReference>
<evidence type="ECO:0000256" key="2">
    <source>
        <dbReference type="ARBA" id="ARBA00008914"/>
    </source>
</evidence>
<dbReference type="PANTHER" id="PTHR30329">
    <property type="entry name" value="STATOR ELEMENT OF FLAGELLAR MOTOR COMPLEX"/>
    <property type="match status" value="1"/>
</dbReference>
<dbReference type="SUPFAM" id="SSF103088">
    <property type="entry name" value="OmpA-like"/>
    <property type="match status" value="1"/>
</dbReference>
<gene>
    <name evidence="10" type="ORF">METZ01_LOCUS282935</name>
</gene>
<evidence type="ECO:0000256" key="5">
    <source>
        <dbReference type="ARBA" id="ARBA00022989"/>
    </source>
</evidence>
<sequence>MAEADPTQEKLKKYEKAVKKLKSANDKAAKELAEQKKTFESALAEKSSLVESLKSSAEGGKDEGGGEDALNEKIEEQEEKIKEHEENIKKAEEKAVLDEAATKDKLETQKVKIEEEWKKKFQEAALSADQPKAKESSGDGEVPGDYIPGGVEPWMATFADMVTLLMVFFVLFYSVEKDNTEKFKSAIDMMVEEDGPEGLGAIMQVMDQTEIMQNMKEMKAAAKAAKEDTTVEEKIVLRVPGLNLFKKGGAKLSPESRPVLDEIVKIIKSKGDHKIFIQGHTDDVPIHTAKFESNWELSAVRATAVLRYFYDKGIDPELLTATGYADTFPMVPNNTKEGRAKNRRIEFILEKMPDEDAIKAREEKAKAERAEKARKKELSGRDQMKPKKS</sequence>
<protein>
    <recommendedName>
        <fullName evidence="9">OmpA-like domain-containing protein</fullName>
    </recommendedName>
</protein>
<feature type="transmembrane region" description="Helical" evidence="8">
    <location>
        <begin position="154"/>
        <end position="175"/>
    </location>
</feature>
<evidence type="ECO:0000259" key="9">
    <source>
        <dbReference type="PROSITE" id="PS51123"/>
    </source>
</evidence>
<organism evidence="10">
    <name type="scientific">marine metagenome</name>
    <dbReference type="NCBI Taxonomy" id="408172"/>
    <lineage>
        <taxon>unclassified sequences</taxon>
        <taxon>metagenomes</taxon>
        <taxon>ecological metagenomes</taxon>
    </lineage>
</organism>
<evidence type="ECO:0000256" key="6">
    <source>
        <dbReference type="ARBA" id="ARBA00023136"/>
    </source>
</evidence>
<feature type="region of interest" description="Disordered" evidence="7">
    <location>
        <begin position="124"/>
        <end position="145"/>
    </location>
</feature>
<keyword evidence="6 8" id="KW-0472">Membrane</keyword>
<name>A0A382L5C0_9ZZZZ</name>
<keyword evidence="3" id="KW-1003">Cell membrane</keyword>
<accession>A0A382L5C0</accession>
<dbReference type="InterPro" id="IPR036737">
    <property type="entry name" value="OmpA-like_sf"/>
</dbReference>
<keyword evidence="4 8" id="KW-0812">Transmembrane</keyword>
<evidence type="ECO:0000256" key="4">
    <source>
        <dbReference type="ARBA" id="ARBA00022692"/>
    </source>
</evidence>
<evidence type="ECO:0000313" key="10">
    <source>
        <dbReference type="EMBL" id="SVC30081.1"/>
    </source>
</evidence>
<dbReference type="PROSITE" id="PS51123">
    <property type="entry name" value="OMPA_2"/>
    <property type="match status" value="1"/>
</dbReference>
<comment type="similarity">
    <text evidence="2">Belongs to the MotB family.</text>
</comment>
<dbReference type="PANTHER" id="PTHR30329:SF21">
    <property type="entry name" value="LIPOPROTEIN YIAD-RELATED"/>
    <property type="match status" value="1"/>
</dbReference>
<dbReference type="AlphaFoldDB" id="A0A382L5C0"/>
<dbReference type="InterPro" id="IPR006665">
    <property type="entry name" value="OmpA-like"/>
</dbReference>